<evidence type="ECO:0000256" key="6">
    <source>
        <dbReference type="SAM" id="Phobius"/>
    </source>
</evidence>
<evidence type="ECO:0000313" key="9">
    <source>
        <dbReference type="Proteomes" id="UP001324287"/>
    </source>
</evidence>
<feature type="transmembrane region" description="Helical" evidence="6">
    <location>
        <begin position="338"/>
        <end position="363"/>
    </location>
</feature>
<name>A0ABZ1AU12_9ACTN</name>
<keyword evidence="4 6" id="KW-0472">Membrane</keyword>
<accession>A0ABZ1AU12</accession>
<feature type="compositionally biased region" description="Basic residues" evidence="5">
    <location>
        <begin position="200"/>
        <end position="210"/>
    </location>
</feature>
<evidence type="ECO:0000256" key="5">
    <source>
        <dbReference type="SAM" id="MobiDB-lite"/>
    </source>
</evidence>
<comment type="subcellular location">
    <subcellularLocation>
        <location evidence="1">Cell membrane</location>
        <topology evidence="1">Multi-pass membrane protein</topology>
    </subcellularLocation>
</comment>
<evidence type="ECO:0000256" key="2">
    <source>
        <dbReference type="ARBA" id="ARBA00022692"/>
    </source>
</evidence>
<proteinExistence type="predicted"/>
<dbReference type="InterPro" id="IPR036640">
    <property type="entry name" value="ABC1_TM_sf"/>
</dbReference>
<dbReference type="Gene3D" id="3.40.50.300">
    <property type="entry name" value="P-loop containing nucleotide triphosphate hydrolases"/>
    <property type="match status" value="1"/>
</dbReference>
<evidence type="ECO:0000313" key="8">
    <source>
        <dbReference type="EMBL" id="WRL62068.1"/>
    </source>
</evidence>
<feature type="domain" description="ABC transmembrane type-1" evidence="7">
    <location>
        <begin position="208"/>
        <end position="362"/>
    </location>
</feature>
<keyword evidence="2 6" id="KW-0812">Transmembrane</keyword>
<feature type="region of interest" description="Disordered" evidence="5">
    <location>
        <begin position="410"/>
        <end position="474"/>
    </location>
</feature>
<sequence length="496" mass="50541">MHPGPSPRRTAEGGVRQGPGADPAGARLLLLDEPTAHLDDAARALVAEILLALRGTVTTLLVTHDPALAALADRTVDLPAPEATPEELPAPSVPRHRGLRRDAARRGSGRRNGTGSRGDAAGRGRGDALLGRRGRADRGVGLADRPGRRDAADPHLVGRDRRRALLRHGPGAAALAGTAHRARRRAARRRRHPGQDLGRPRRAGPRRRPHPGSALARVVGDVGVVQDLTVRVRTPMLVAGAVTTGTAAALALVDPGAAGAVAVVLALTAGLVVLLHRRVDAGAARADSTLRVAALEETTTVLHALPDLRAHGLADRVAGDLDRLADRQAAAARTGSRAAAMGTGLIGLGTGLAAVLATAVGAGRLDGPALAVLALAPLALAEPLAGFVGALQRRGALADARARLDAVLTAPVPADPPSPCRSRRRCGSSPWTTSPPAGRPAPTSCAGWPPPLAPGTGGSSSAAPPGRASRRCSPCSWRRCGLARAATHWTGSTPPG</sequence>
<evidence type="ECO:0000256" key="1">
    <source>
        <dbReference type="ARBA" id="ARBA00004651"/>
    </source>
</evidence>
<feature type="compositionally biased region" description="Low complexity" evidence="5">
    <location>
        <begin position="459"/>
        <end position="474"/>
    </location>
</feature>
<dbReference type="InterPro" id="IPR011527">
    <property type="entry name" value="ABC1_TM_dom"/>
</dbReference>
<dbReference type="Gene3D" id="1.20.1560.10">
    <property type="entry name" value="ABC transporter type 1, transmembrane domain"/>
    <property type="match status" value="1"/>
</dbReference>
<dbReference type="InterPro" id="IPR027417">
    <property type="entry name" value="P-loop_NTPase"/>
</dbReference>
<feature type="compositionally biased region" description="Basic and acidic residues" evidence="5">
    <location>
        <begin position="145"/>
        <end position="159"/>
    </location>
</feature>
<feature type="compositionally biased region" description="Low complexity" evidence="5">
    <location>
        <begin position="80"/>
        <end position="90"/>
    </location>
</feature>
<feature type="region of interest" description="Disordered" evidence="5">
    <location>
        <begin position="1"/>
        <end position="21"/>
    </location>
</feature>
<keyword evidence="3 6" id="KW-1133">Transmembrane helix</keyword>
<feature type="transmembrane region" description="Helical" evidence="6">
    <location>
        <begin position="369"/>
        <end position="391"/>
    </location>
</feature>
<evidence type="ECO:0000259" key="7">
    <source>
        <dbReference type="PROSITE" id="PS50929"/>
    </source>
</evidence>
<dbReference type="SUPFAM" id="SSF90123">
    <property type="entry name" value="ABC transporter transmembrane region"/>
    <property type="match status" value="1"/>
</dbReference>
<dbReference type="RefSeq" id="WP_324273423.1">
    <property type="nucleotide sequence ID" value="NZ_CP141261.1"/>
</dbReference>
<dbReference type="Proteomes" id="UP001324287">
    <property type="component" value="Chromosome"/>
</dbReference>
<protein>
    <recommendedName>
        <fullName evidence="7">ABC transmembrane type-1 domain-containing protein</fullName>
    </recommendedName>
</protein>
<gene>
    <name evidence="8" type="ORF">U6N30_18620</name>
</gene>
<dbReference type="SUPFAM" id="SSF52540">
    <property type="entry name" value="P-loop containing nucleoside triphosphate hydrolases"/>
    <property type="match status" value="1"/>
</dbReference>
<evidence type="ECO:0000256" key="3">
    <source>
        <dbReference type="ARBA" id="ARBA00022989"/>
    </source>
</evidence>
<organism evidence="8 9">
    <name type="scientific">Blastococcus brunescens</name>
    <dbReference type="NCBI Taxonomy" id="1564165"/>
    <lineage>
        <taxon>Bacteria</taxon>
        <taxon>Bacillati</taxon>
        <taxon>Actinomycetota</taxon>
        <taxon>Actinomycetes</taxon>
        <taxon>Geodermatophilales</taxon>
        <taxon>Geodermatophilaceae</taxon>
        <taxon>Blastococcus</taxon>
    </lineage>
</organism>
<dbReference type="EMBL" id="CP141261">
    <property type="protein sequence ID" value="WRL62068.1"/>
    <property type="molecule type" value="Genomic_DNA"/>
</dbReference>
<dbReference type="PROSITE" id="PS50929">
    <property type="entry name" value="ABC_TM1F"/>
    <property type="match status" value="1"/>
</dbReference>
<feature type="compositionally biased region" description="Basic residues" evidence="5">
    <location>
        <begin position="180"/>
        <end position="192"/>
    </location>
</feature>
<evidence type="ECO:0000256" key="4">
    <source>
        <dbReference type="ARBA" id="ARBA00023136"/>
    </source>
</evidence>
<keyword evidence="9" id="KW-1185">Reference proteome</keyword>
<feature type="region of interest" description="Disordered" evidence="5">
    <location>
        <begin position="80"/>
        <end position="213"/>
    </location>
</feature>
<reference evidence="8 9" key="1">
    <citation type="submission" date="2023-12" db="EMBL/GenBank/DDBJ databases">
        <title>Blastococcus brunescens sp. nov., an actonobacterium isolated from sandstone collected in sahara desert.</title>
        <authorList>
            <person name="Gtari M."/>
            <person name="Ghodhbane F."/>
        </authorList>
    </citation>
    <scope>NUCLEOTIDE SEQUENCE [LARGE SCALE GENOMIC DNA]</scope>
    <source>
        <strain evidence="8 9">BMG 8361</strain>
    </source>
</reference>
<feature type="transmembrane region" description="Helical" evidence="6">
    <location>
        <begin position="259"/>
        <end position="275"/>
    </location>
</feature>